<protein>
    <submittedName>
        <fullName evidence="2">Uncharacterized protein</fullName>
    </submittedName>
</protein>
<reference evidence="2 3" key="1">
    <citation type="submission" date="2013-11" db="EMBL/GenBank/DDBJ databases">
        <title>Single cell genomics of uncultured Tannerella BU063 (oral taxon 286).</title>
        <authorList>
            <person name="Beall C.J."/>
            <person name="Campbell A.G."/>
            <person name="Griffen A.L."/>
            <person name="Podar M."/>
            <person name="Leys E.J."/>
        </authorList>
    </citation>
    <scope>NUCLEOTIDE SEQUENCE [LARGE SCALE GENOMIC DNA]</scope>
    <source>
        <strain evidence="2">Cell 5</strain>
    </source>
</reference>
<dbReference type="PATRIC" id="fig|1410950.3.peg.421"/>
<name>W2CDV5_9BACT</name>
<sequence length="56" mass="6388">MYPEKTFRPDNLRLPFPTDREAPQAARCDDLKKCSSRRLSAFGQSFSKNLSSGPLR</sequence>
<evidence type="ECO:0000256" key="1">
    <source>
        <dbReference type="SAM" id="MobiDB-lite"/>
    </source>
</evidence>
<dbReference type="AlphaFoldDB" id="W2CDV5"/>
<evidence type="ECO:0000313" key="2">
    <source>
        <dbReference type="EMBL" id="ETK05290.1"/>
    </source>
</evidence>
<dbReference type="EMBL" id="AYYC01000544">
    <property type="protein sequence ID" value="ETK05290.1"/>
    <property type="molecule type" value="Genomic_DNA"/>
</dbReference>
<proteinExistence type="predicted"/>
<evidence type="ECO:0000313" key="3">
    <source>
        <dbReference type="Proteomes" id="UP000018872"/>
    </source>
</evidence>
<feature type="compositionally biased region" description="Basic and acidic residues" evidence="1">
    <location>
        <begin position="18"/>
        <end position="29"/>
    </location>
</feature>
<feature type="region of interest" description="Disordered" evidence="1">
    <location>
        <begin position="1"/>
        <end position="29"/>
    </location>
</feature>
<feature type="compositionally biased region" description="Basic and acidic residues" evidence="1">
    <location>
        <begin position="1"/>
        <end position="11"/>
    </location>
</feature>
<organism evidence="2 3">
    <name type="scientific">Tannerella sp. oral taxon BU063 isolate Cell 5</name>
    <dbReference type="NCBI Taxonomy" id="1410950"/>
    <lineage>
        <taxon>Bacteria</taxon>
        <taxon>Pseudomonadati</taxon>
        <taxon>Bacteroidota</taxon>
        <taxon>Bacteroidia</taxon>
        <taxon>Bacteroidales</taxon>
        <taxon>Tannerellaceae</taxon>
        <taxon>Tannerella</taxon>
    </lineage>
</organism>
<gene>
    <name evidence="2" type="ORF">T229_04150</name>
</gene>
<dbReference type="Proteomes" id="UP000018872">
    <property type="component" value="Unassembled WGS sequence"/>
</dbReference>
<accession>W2CDV5</accession>
<comment type="caution">
    <text evidence="2">The sequence shown here is derived from an EMBL/GenBank/DDBJ whole genome shotgun (WGS) entry which is preliminary data.</text>
</comment>